<dbReference type="Gene3D" id="3.30.565.10">
    <property type="entry name" value="Histidine kinase-like ATPase, C-terminal domain"/>
    <property type="match status" value="1"/>
</dbReference>
<keyword evidence="4" id="KW-0597">Phosphoprotein</keyword>
<evidence type="ECO:0000256" key="13">
    <source>
        <dbReference type="SAM" id="Phobius"/>
    </source>
</evidence>
<dbReference type="Pfam" id="PF01590">
    <property type="entry name" value="GAF"/>
    <property type="match status" value="1"/>
</dbReference>
<dbReference type="Pfam" id="PF13493">
    <property type="entry name" value="DUF4118"/>
    <property type="match status" value="1"/>
</dbReference>
<evidence type="ECO:0000256" key="1">
    <source>
        <dbReference type="ARBA" id="ARBA00000085"/>
    </source>
</evidence>
<reference evidence="17" key="1">
    <citation type="journal article" date="2019" name="Int. J. Syst. Evol. Microbiol.">
        <title>The Global Catalogue of Microorganisms (GCM) 10K type strain sequencing project: providing services to taxonomists for standard genome sequencing and annotation.</title>
        <authorList>
            <consortium name="The Broad Institute Genomics Platform"/>
            <consortium name="The Broad Institute Genome Sequencing Center for Infectious Disease"/>
            <person name="Wu L."/>
            <person name="Ma J."/>
        </authorList>
    </citation>
    <scope>NUCLEOTIDE SEQUENCE [LARGE SCALE GENOMIC DNA]</scope>
    <source>
        <strain evidence="17">JCM 17933</strain>
    </source>
</reference>
<evidence type="ECO:0000256" key="3">
    <source>
        <dbReference type="ARBA" id="ARBA00012438"/>
    </source>
</evidence>
<evidence type="ECO:0000256" key="6">
    <source>
        <dbReference type="ARBA" id="ARBA00022692"/>
    </source>
</evidence>
<dbReference type="InterPro" id="IPR038318">
    <property type="entry name" value="KdpD_sf"/>
</dbReference>
<dbReference type="SMART" id="SM00387">
    <property type="entry name" value="HATPase_c"/>
    <property type="match status" value="1"/>
</dbReference>
<dbReference type="InterPro" id="IPR025201">
    <property type="entry name" value="KdpD_TM"/>
</dbReference>
<evidence type="ECO:0000256" key="12">
    <source>
        <dbReference type="ARBA" id="ARBA00023136"/>
    </source>
</evidence>
<dbReference type="EC" id="2.7.13.3" evidence="3"/>
<keyword evidence="9" id="KW-0067">ATP-binding</keyword>
<keyword evidence="17" id="KW-1185">Reference proteome</keyword>
<evidence type="ECO:0000259" key="15">
    <source>
        <dbReference type="SMART" id="SM00387"/>
    </source>
</evidence>
<comment type="caution">
    <text evidence="16">The sequence shown here is derived from an EMBL/GenBank/DDBJ whole genome shotgun (WGS) entry which is preliminary data.</text>
</comment>
<evidence type="ECO:0000313" key="17">
    <source>
        <dbReference type="Proteomes" id="UP001500503"/>
    </source>
</evidence>
<gene>
    <name evidence="16" type="ORF">GCM10023191_000720</name>
</gene>
<evidence type="ECO:0000256" key="7">
    <source>
        <dbReference type="ARBA" id="ARBA00022741"/>
    </source>
</evidence>
<dbReference type="Proteomes" id="UP001500503">
    <property type="component" value="Unassembled WGS sequence"/>
</dbReference>
<dbReference type="InterPro" id="IPR036890">
    <property type="entry name" value="HATPase_C_sf"/>
</dbReference>
<evidence type="ECO:0000256" key="8">
    <source>
        <dbReference type="ARBA" id="ARBA00022777"/>
    </source>
</evidence>
<dbReference type="InterPro" id="IPR003018">
    <property type="entry name" value="GAF"/>
</dbReference>
<name>A0ABP8P6R7_9ACTN</name>
<dbReference type="Gene3D" id="1.20.5.1930">
    <property type="match status" value="1"/>
</dbReference>
<dbReference type="EMBL" id="BAABHF010000005">
    <property type="protein sequence ID" value="GAA4481629.1"/>
    <property type="molecule type" value="Genomic_DNA"/>
</dbReference>
<keyword evidence="5" id="KW-0808">Transferase</keyword>
<dbReference type="SMART" id="SM00065">
    <property type="entry name" value="GAF"/>
    <property type="match status" value="1"/>
</dbReference>
<dbReference type="InterPro" id="IPR003594">
    <property type="entry name" value="HATPase_dom"/>
</dbReference>
<comment type="subcellular location">
    <subcellularLocation>
        <location evidence="2">Membrane</location>
        <topology evidence="2">Multi-pass membrane protein</topology>
    </subcellularLocation>
</comment>
<dbReference type="Gene3D" id="3.30.450.40">
    <property type="match status" value="1"/>
</dbReference>
<evidence type="ECO:0000256" key="5">
    <source>
        <dbReference type="ARBA" id="ARBA00022679"/>
    </source>
</evidence>
<dbReference type="Pfam" id="PF07730">
    <property type="entry name" value="HisKA_3"/>
    <property type="match status" value="1"/>
</dbReference>
<dbReference type="Gene3D" id="1.20.120.620">
    <property type="entry name" value="Backbone structure of the membrane domain of e. Coli histidine kinase receptor kdpd"/>
    <property type="match status" value="1"/>
</dbReference>
<evidence type="ECO:0000256" key="11">
    <source>
        <dbReference type="ARBA" id="ARBA00023012"/>
    </source>
</evidence>
<feature type="domain" description="Histidine kinase/HSP90-like ATPase" evidence="15">
    <location>
        <begin position="523"/>
        <end position="612"/>
    </location>
</feature>
<dbReference type="InterPro" id="IPR029016">
    <property type="entry name" value="GAF-like_dom_sf"/>
</dbReference>
<proteinExistence type="predicted"/>
<accession>A0ABP8P6R7</accession>
<dbReference type="RefSeq" id="WP_345455671.1">
    <property type="nucleotide sequence ID" value="NZ_BAABHF010000005.1"/>
</dbReference>
<dbReference type="CDD" id="cd16917">
    <property type="entry name" value="HATPase_UhpB-NarQ-NarX-like"/>
    <property type="match status" value="1"/>
</dbReference>
<dbReference type="InterPro" id="IPR050482">
    <property type="entry name" value="Sensor_HK_TwoCompSys"/>
</dbReference>
<dbReference type="SUPFAM" id="SSF55781">
    <property type="entry name" value="GAF domain-like"/>
    <property type="match status" value="1"/>
</dbReference>
<evidence type="ECO:0000313" key="16">
    <source>
        <dbReference type="EMBL" id="GAA4481629.1"/>
    </source>
</evidence>
<dbReference type="SUPFAM" id="SSF55874">
    <property type="entry name" value="ATPase domain of HSP90 chaperone/DNA topoisomerase II/histidine kinase"/>
    <property type="match status" value="1"/>
</dbReference>
<dbReference type="PANTHER" id="PTHR24421:SF10">
    <property type="entry name" value="NITRATE_NITRITE SENSOR PROTEIN NARQ"/>
    <property type="match status" value="1"/>
</dbReference>
<dbReference type="Pfam" id="PF02518">
    <property type="entry name" value="HATPase_c"/>
    <property type="match status" value="1"/>
</dbReference>
<sequence length="612" mass="65176">MRPSLLATLERRPRPRLWLGFLVMALCLAVETLVGVALAKVVPVESLGVLYLVGLLVVTSLWGLAMGLVMAVASTVVFDYFLIPPAWTLWLTKGQDLAILGIFMALALLACALARAARLLSGEVEARQEADLSAELARLLLRAPDLSAALPVTARRLASDLNLPSASIEPGDVPAEHGELALPLRGDSVHATLLVPGGLRRPVVRRLRERVVPSLEILLDAACEREQVAGALRHSRDELARVAEEQAALRRLATLVAHAAPEQEVFDAVAREMGQILGARHTLVVRYEPAHAAVTVGAWTPVEGDEVNPPLGTRWTLEPGTVTELVARTGAPGRINEYIGQGPLSTQLRARGVVSSVGCPIIVGRSLWGVVVVATSSPEPLPEDTEVRMTEFTELAAAAIANAQSNADLKASRARVVAAADEARRRIERDLHDGTQQRLVSLGLEMRGIEAAIPQEFNDARLQVAHTAKALEEAIAELQELSRGLHPAILAKGGLEPALRVLARRSSVPVELDVSFDERLPEQCEITVYYVVSEALTNAAKHAFASVVRVAVGVRDGTVRLSIRDDGVGGADPARGSGLIGLTDRVEAIGGTISVVSPQGGGTTLLVEIPLE</sequence>
<dbReference type="InterPro" id="IPR011712">
    <property type="entry name" value="Sig_transdc_His_kin_sub3_dim/P"/>
</dbReference>
<dbReference type="PANTHER" id="PTHR24421">
    <property type="entry name" value="NITRATE/NITRITE SENSOR PROTEIN NARX-RELATED"/>
    <property type="match status" value="1"/>
</dbReference>
<keyword evidence="8" id="KW-0418">Kinase</keyword>
<feature type="transmembrane region" description="Helical" evidence="13">
    <location>
        <begin position="49"/>
        <end position="77"/>
    </location>
</feature>
<evidence type="ECO:0000256" key="9">
    <source>
        <dbReference type="ARBA" id="ARBA00022840"/>
    </source>
</evidence>
<keyword evidence="12 13" id="KW-0472">Membrane</keyword>
<keyword evidence="11" id="KW-0902">Two-component regulatory system</keyword>
<evidence type="ECO:0000256" key="2">
    <source>
        <dbReference type="ARBA" id="ARBA00004141"/>
    </source>
</evidence>
<organism evidence="16 17">
    <name type="scientific">Actinoallomurus oryzae</name>
    <dbReference type="NCBI Taxonomy" id="502180"/>
    <lineage>
        <taxon>Bacteria</taxon>
        <taxon>Bacillati</taxon>
        <taxon>Actinomycetota</taxon>
        <taxon>Actinomycetes</taxon>
        <taxon>Streptosporangiales</taxon>
        <taxon>Thermomonosporaceae</taxon>
        <taxon>Actinoallomurus</taxon>
    </lineage>
</organism>
<feature type="transmembrane region" description="Helical" evidence="13">
    <location>
        <begin position="97"/>
        <end position="117"/>
    </location>
</feature>
<keyword evidence="10 13" id="KW-1133">Transmembrane helix</keyword>
<keyword evidence="6 13" id="KW-0812">Transmembrane</keyword>
<feature type="domain" description="GAF" evidence="14">
    <location>
        <begin position="261"/>
        <end position="410"/>
    </location>
</feature>
<evidence type="ECO:0000259" key="14">
    <source>
        <dbReference type="SMART" id="SM00065"/>
    </source>
</evidence>
<evidence type="ECO:0000256" key="4">
    <source>
        <dbReference type="ARBA" id="ARBA00022553"/>
    </source>
</evidence>
<protein>
    <recommendedName>
        <fullName evidence="3">histidine kinase</fullName>
        <ecNumber evidence="3">2.7.13.3</ecNumber>
    </recommendedName>
</protein>
<comment type="catalytic activity">
    <reaction evidence="1">
        <text>ATP + protein L-histidine = ADP + protein N-phospho-L-histidine.</text>
        <dbReference type="EC" id="2.7.13.3"/>
    </reaction>
</comment>
<keyword evidence="7" id="KW-0547">Nucleotide-binding</keyword>
<evidence type="ECO:0000256" key="10">
    <source>
        <dbReference type="ARBA" id="ARBA00022989"/>
    </source>
</evidence>